<dbReference type="PANTHER" id="PTHR12271">
    <property type="entry name" value="POLY A POLYMERASE CID PAP -RELATED"/>
    <property type="match status" value="1"/>
</dbReference>
<keyword evidence="6" id="KW-0479">Metal-binding</keyword>
<dbReference type="GO" id="GO:0005737">
    <property type="term" value="C:cytoplasm"/>
    <property type="evidence" value="ECO:0007669"/>
    <property type="project" value="UniProtKB-SubCell"/>
</dbReference>
<dbReference type="SUPFAM" id="SSF81631">
    <property type="entry name" value="PAP/OAS1 substrate-binding domain"/>
    <property type="match status" value="1"/>
</dbReference>
<dbReference type="SUPFAM" id="SSF81301">
    <property type="entry name" value="Nucleotidyltransferase"/>
    <property type="match status" value="1"/>
</dbReference>
<keyword evidence="7" id="KW-0460">Magnesium</keyword>
<dbReference type="GO" id="GO:0046872">
    <property type="term" value="F:metal ion binding"/>
    <property type="evidence" value="ECO:0007669"/>
    <property type="project" value="UniProtKB-KW"/>
</dbReference>
<dbReference type="AlphaFoldDB" id="A0A7S2R6E7"/>
<evidence type="ECO:0000259" key="10">
    <source>
        <dbReference type="Pfam" id="PF22600"/>
    </source>
</evidence>
<sequence>MNNNSGFGGFGLPPNQQVNPNQGRFDPANRDGMPRQGGGEQSRRGFDMQQAGFSGGYQQDGSQGYEMPLFQEQPPRPPPGGFGPPGQYGRPPGDGNQHRESPFGNSFTSEPNAFGAPGRMQNMGGSLLFERSGPPPQGQLHHTAQPDMLPGLDNLGWSGGSLFGAESGNQWSNAPQPTMDNRQNNVRQGVMTMEELEKQMLQGSISVPAPSNNINSSYNQQAAPVEDGGRVSRLLSYGIALKSDENEPKAPVPPSEQQLEQDMDKAESAELAALKEEEKAAKRAARTARFMWKQCGEMSVTPMRTGPNQFIQVTWSLPADLVSPSSYGRDVDESQEICDWVGLFRARTRVDASDGFILGRKVHGKSRLDRRTGRVNGQMRLRTPRGVGQYNFRYFKGSTTDFNLLQNSSAYMHAGNNEKQQNDLTKTALLPLARSNTVCVEVQGADIFEALDFVQRNLSDRKKLSNATIQFATLLRQVITLRKPLKQNANSSRGGRDGRNKNNNNSNHSDHKAEDAQEKQLFRDLWNAVQSCISSVHKRCNDLKSMIEQEEPVVEEKRAKFKVLNDQHEKRREEAGEKGEDPSKTLMNEEDFAQWKQAKETMLNAERSYNQNIRDRATLSSSLRAVLVATLSCEAIQNRMTQSQRQQIEQILSLFCPVDEVFFASPHLLSQHYDEQFSMVFYESTHELRKFFEFDPSRFSMVKQAVLRLLENVIPPKAYEDARWKIVDQIQVSIVDKVAQSEWGCQARLVPFGSSVNNFGSIESDLDICLVLFPKGSTWPAAIHEDECTQQQGAPPAEKAVNDLAAALRDTPEFDQVDDSRKTARIPILQFRNLHPEEIECDICVDNRLAIRNTLLLRTYSMIDPRVRQMVYLVKVWSKKRDINNPAQRTLSSYGYILLILHFLQHLEVPILPPLQALPASWDGSPQTSNHEASEGETGPLVLVQSQDGKQHNTYFYGDPQSQTFAGKKNQQVVKNLLENFARRNKNSLGELLIKFFWNLAFGFDWRRYVIGIRDYQLVTKETKATEDSWKLHQRIAIEDPFETGYDVAHVVRDREFKLMRKEFVRAYAILSGCYNGANSHLANSPDRIIELLCEARAA</sequence>
<evidence type="ECO:0008006" key="12">
    <source>
        <dbReference type="Google" id="ProtNLM"/>
    </source>
</evidence>
<comment type="cofactor">
    <cofactor evidence="2">
        <name>Mg(2+)</name>
        <dbReference type="ChEBI" id="CHEBI:18420"/>
    </cofactor>
</comment>
<protein>
    <recommendedName>
        <fullName evidence="12">PAP-associated domain-containing protein</fullName>
    </recommendedName>
</protein>
<dbReference type="CDD" id="cd05402">
    <property type="entry name" value="NT_PAP_TUTase"/>
    <property type="match status" value="1"/>
</dbReference>
<dbReference type="InterPro" id="IPR043519">
    <property type="entry name" value="NT_sf"/>
</dbReference>
<name>A0A7S2R6E7_9STRA</name>
<evidence type="ECO:0000256" key="5">
    <source>
        <dbReference type="ARBA" id="ARBA00022679"/>
    </source>
</evidence>
<evidence type="ECO:0000256" key="7">
    <source>
        <dbReference type="ARBA" id="ARBA00022842"/>
    </source>
</evidence>
<evidence type="ECO:0000256" key="8">
    <source>
        <dbReference type="SAM" id="MobiDB-lite"/>
    </source>
</evidence>
<dbReference type="Pfam" id="PF22600">
    <property type="entry name" value="MTPAP-like_central"/>
    <property type="match status" value="1"/>
</dbReference>
<organism evidence="11">
    <name type="scientific">Mucochytrium quahogii</name>
    <dbReference type="NCBI Taxonomy" id="96639"/>
    <lineage>
        <taxon>Eukaryota</taxon>
        <taxon>Sar</taxon>
        <taxon>Stramenopiles</taxon>
        <taxon>Bigyra</taxon>
        <taxon>Labyrinthulomycetes</taxon>
        <taxon>Thraustochytrida</taxon>
        <taxon>Thraustochytriidae</taxon>
        <taxon>Mucochytrium</taxon>
    </lineage>
</organism>
<reference evidence="11" key="1">
    <citation type="submission" date="2021-01" db="EMBL/GenBank/DDBJ databases">
        <authorList>
            <person name="Corre E."/>
            <person name="Pelletier E."/>
            <person name="Niang G."/>
            <person name="Scheremetjew M."/>
            <person name="Finn R."/>
            <person name="Kale V."/>
            <person name="Holt S."/>
            <person name="Cochrane G."/>
            <person name="Meng A."/>
            <person name="Brown T."/>
            <person name="Cohen L."/>
        </authorList>
    </citation>
    <scope>NUCLEOTIDE SEQUENCE</scope>
    <source>
        <strain evidence="11">NY070348D</strain>
    </source>
</reference>
<dbReference type="InterPro" id="IPR054708">
    <property type="entry name" value="MTPAP-like_central"/>
</dbReference>
<keyword evidence="5" id="KW-0808">Transferase</keyword>
<feature type="region of interest" description="Disordered" evidence="8">
    <location>
        <begin position="485"/>
        <end position="516"/>
    </location>
</feature>
<dbReference type="Gene3D" id="1.10.1410.10">
    <property type="match status" value="1"/>
</dbReference>
<keyword evidence="4" id="KW-0963">Cytoplasm</keyword>
<dbReference type="InterPro" id="IPR002058">
    <property type="entry name" value="PAP_assoc"/>
</dbReference>
<dbReference type="EMBL" id="HBHK01000393">
    <property type="protein sequence ID" value="CAD9662181.1"/>
    <property type="molecule type" value="Transcribed_RNA"/>
</dbReference>
<dbReference type="Pfam" id="PF03828">
    <property type="entry name" value="PAP_assoc"/>
    <property type="match status" value="1"/>
</dbReference>
<proteinExistence type="predicted"/>
<feature type="compositionally biased region" description="Low complexity" evidence="8">
    <location>
        <begin position="85"/>
        <end position="95"/>
    </location>
</feature>
<dbReference type="GO" id="GO:0031123">
    <property type="term" value="P:RNA 3'-end processing"/>
    <property type="evidence" value="ECO:0007669"/>
    <property type="project" value="TreeGrafter"/>
</dbReference>
<comment type="cofactor">
    <cofactor evidence="1">
        <name>Mn(2+)</name>
        <dbReference type="ChEBI" id="CHEBI:29035"/>
    </cofactor>
</comment>
<feature type="domain" description="PAP-associated" evidence="9">
    <location>
        <begin position="988"/>
        <end position="1044"/>
    </location>
</feature>
<dbReference type="GO" id="GO:0016779">
    <property type="term" value="F:nucleotidyltransferase activity"/>
    <property type="evidence" value="ECO:0007669"/>
    <property type="project" value="TreeGrafter"/>
</dbReference>
<feature type="compositionally biased region" description="Low complexity" evidence="8">
    <location>
        <begin position="56"/>
        <end position="65"/>
    </location>
</feature>
<evidence type="ECO:0000256" key="4">
    <source>
        <dbReference type="ARBA" id="ARBA00022490"/>
    </source>
</evidence>
<evidence type="ECO:0000256" key="6">
    <source>
        <dbReference type="ARBA" id="ARBA00022723"/>
    </source>
</evidence>
<dbReference type="PANTHER" id="PTHR12271:SF40">
    <property type="entry name" value="POLY(A) RNA POLYMERASE GLD2"/>
    <property type="match status" value="1"/>
</dbReference>
<feature type="compositionally biased region" description="Gly residues" evidence="8">
    <location>
        <begin position="1"/>
        <end position="11"/>
    </location>
</feature>
<feature type="region of interest" description="Disordered" evidence="8">
    <location>
        <begin position="1"/>
        <end position="150"/>
    </location>
</feature>
<evidence type="ECO:0000259" key="9">
    <source>
        <dbReference type="Pfam" id="PF03828"/>
    </source>
</evidence>
<evidence type="ECO:0000313" key="11">
    <source>
        <dbReference type="EMBL" id="CAD9662181.1"/>
    </source>
</evidence>
<comment type="subcellular location">
    <subcellularLocation>
        <location evidence="3">Cytoplasm</location>
    </subcellularLocation>
</comment>
<dbReference type="Gene3D" id="3.30.460.10">
    <property type="entry name" value="Beta Polymerase, domain 2"/>
    <property type="match status" value="1"/>
</dbReference>
<accession>A0A7S2R6E7</accession>
<evidence type="ECO:0000256" key="1">
    <source>
        <dbReference type="ARBA" id="ARBA00001936"/>
    </source>
</evidence>
<feature type="region of interest" description="Disordered" evidence="8">
    <location>
        <begin position="242"/>
        <end position="264"/>
    </location>
</feature>
<gene>
    <name evidence="11" type="ORF">QSP1433_LOCUS232</name>
</gene>
<evidence type="ECO:0000256" key="2">
    <source>
        <dbReference type="ARBA" id="ARBA00001946"/>
    </source>
</evidence>
<feature type="domain" description="Poly(A) RNA polymerase mitochondrial-like central palm" evidence="10">
    <location>
        <begin position="705"/>
        <end position="861"/>
    </location>
</feature>
<evidence type="ECO:0000256" key="3">
    <source>
        <dbReference type="ARBA" id="ARBA00004496"/>
    </source>
</evidence>